<dbReference type="GeneID" id="85017673"/>
<reference evidence="1 2" key="1">
    <citation type="submission" date="2016-10" db="EMBL/GenBank/DDBJ databases">
        <authorList>
            <person name="Varghese N."/>
            <person name="Submissions S."/>
        </authorList>
    </citation>
    <scope>NUCLEOTIDE SEQUENCE [LARGE SCALE GENOMIC DNA]</scope>
    <source>
        <strain evidence="1 2">DSM 11449</strain>
    </source>
</reference>
<gene>
    <name evidence="1" type="ORF">SAMN05444420_101464</name>
</gene>
<sequence length="216" mass="25454">MNFTPDLSQLPHWLTLKKICKGQAVLDLLICGQEFETYHRYMPSLQEEYEGNEARIGFDFEEEDGPSLHLFFTEKGCIIVPSVCENFSSVEGAFEKQIPKEFQAFYRKNYHEQDIPFVICAQEDKPWQLITQFEIEEEIFTLKHLCADPEFYRDWATIFFGEETEYLNDDASTETIEALYQGKVLSEAMVYTIVGSVQDWLFLEEELNHIPYRFDF</sequence>
<comment type="caution">
    <text evidence="1">The sequence shown here is derived from an EMBL/GenBank/DDBJ whole genome shotgun (WGS) entry which is preliminary data.</text>
</comment>
<organism evidence="1 2">
    <name type="scientific">Capnocytophaga granulosa</name>
    <dbReference type="NCBI Taxonomy" id="45242"/>
    <lineage>
        <taxon>Bacteria</taxon>
        <taxon>Pseudomonadati</taxon>
        <taxon>Bacteroidota</taxon>
        <taxon>Flavobacteriia</taxon>
        <taxon>Flavobacteriales</taxon>
        <taxon>Flavobacteriaceae</taxon>
        <taxon>Capnocytophaga</taxon>
    </lineage>
</organism>
<accession>A0A1H2RHB2</accession>
<name>A0A1H2RHB2_9FLAO</name>
<evidence type="ECO:0000313" key="1">
    <source>
        <dbReference type="EMBL" id="SDW18618.1"/>
    </source>
</evidence>
<dbReference type="Proteomes" id="UP000182771">
    <property type="component" value="Unassembled WGS sequence"/>
</dbReference>
<dbReference type="AlphaFoldDB" id="A0A1H2RHB2"/>
<keyword evidence="2" id="KW-1185">Reference proteome</keyword>
<proteinExistence type="predicted"/>
<dbReference type="EMBL" id="FNND01000001">
    <property type="protein sequence ID" value="SDW18618.1"/>
    <property type="molecule type" value="Genomic_DNA"/>
</dbReference>
<evidence type="ECO:0000313" key="2">
    <source>
        <dbReference type="Proteomes" id="UP000182771"/>
    </source>
</evidence>
<dbReference type="OrthoDB" id="361945at2"/>
<protein>
    <submittedName>
        <fullName evidence="1">Uncharacterized protein</fullName>
    </submittedName>
</protein>
<dbReference type="RefSeq" id="WP_016419734.1">
    <property type="nucleotide sequence ID" value="NZ_FNND01000001.1"/>
</dbReference>